<reference evidence="4 5" key="1">
    <citation type="journal article" date="2020" name="Mol. Plant">
        <title>The Chromosome-Based Rubber Tree Genome Provides New Insights into Spurge Genome Evolution and Rubber Biosynthesis.</title>
        <authorList>
            <person name="Liu J."/>
            <person name="Shi C."/>
            <person name="Shi C.C."/>
            <person name="Li W."/>
            <person name="Zhang Q.J."/>
            <person name="Zhang Y."/>
            <person name="Li K."/>
            <person name="Lu H.F."/>
            <person name="Shi C."/>
            <person name="Zhu S.T."/>
            <person name="Xiao Z.Y."/>
            <person name="Nan H."/>
            <person name="Yue Y."/>
            <person name="Zhu X.G."/>
            <person name="Wu Y."/>
            <person name="Hong X.N."/>
            <person name="Fan G.Y."/>
            <person name="Tong Y."/>
            <person name="Zhang D."/>
            <person name="Mao C.L."/>
            <person name="Liu Y.L."/>
            <person name="Hao S.J."/>
            <person name="Liu W.Q."/>
            <person name="Lv M.Q."/>
            <person name="Zhang H.B."/>
            <person name="Liu Y."/>
            <person name="Hu-Tang G.R."/>
            <person name="Wang J.P."/>
            <person name="Wang J.H."/>
            <person name="Sun Y.H."/>
            <person name="Ni S.B."/>
            <person name="Chen W.B."/>
            <person name="Zhang X.C."/>
            <person name="Jiao Y.N."/>
            <person name="Eichler E.E."/>
            <person name="Li G.H."/>
            <person name="Liu X."/>
            <person name="Gao L.Z."/>
        </authorList>
    </citation>
    <scope>NUCLEOTIDE SEQUENCE [LARGE SCALE GENOMIC DNA]</scope>
    <source>
        <strain evidence="5">cv. GT1</strain>
        <tissue evidence="4">Leaf</tissue>
    </source>
</reference>
<keyword evidence="5" id="KW-1185">Reference proteome</keyword>
<protein>
    <recommendedName>
        <fullName evidence="3">RING-type domain-containing protein</fullName>
    </recommendedName>
</protein>
<evidence type="ECO:0000313" key="4">
    <source>
        <dbReference type="EMBL" id="KAF2310573.1"/>
    </source>
</evidence>
<gene>
    <name evidence="4" type="ORF">GH714_014616</name>
</gene>
<name>A0A6A6MDW4_HEVBR</name>
<feature type="domain" description="RING-type" evidence="3">
    <location>
        <begin position="207"/>
        <end position="263"/>
    </location>
</feature>
<dbReference type="GO" id="GO:0008270">
    <property type="term" value="F:zinc ion binding"/>
    <property type="evidence" value="ECO:0007669"/>
    <property type="project" value="UniProtKB-KW"/>
</dbReference>
<dbReference type="SUPFAM" id="SSF57850">
    <property type="entry name" value="RING/U-box"/>
    <property type="match status" value="1"/>
</dbReference>
<feature type="compositionally biased region" description="Basic residues" evidence="2">
    <location>
        <begin position="1"/>
        <end position="18"/>
    </location>
</feature>
<sequence length="271" mass="30445">MGKRKRTSARHNASHHHPSSSDDIPCSSGAELLATEKSSHLLDSSELKPLSPGRDATDSTMKLLNVHSSLAHQHYNVGLSIFLKRSRHFYGHQYSRRNSGNHANASTSHGKIAPLRDERLPFKLSGSEFGHQTDYKQQKFFNLLSLVSIVSVTWDSPYRRLMLSNTDFIFFLFPTFLDNREKAFGRPDRIRLSSLVMDASDAVKIVCGICQKLLRRKPYFLGETLSGECSVVAVLVCGHVYHADCLEQRTSLEDKCDPPCPLCLGQEDKPE</sequence>
<dbReference type="Gene3D" id="3.30.40.10">
    <property type="entry name" value="Zinc/RING finger domain, C3HC4 (zinc finger)"/>
    <property type="match status" value="1"/>
</dbReference>
<dbReference type="InterPro" id="IPR001841">
    <property type="entry name" value="Znf_RING"/>
</dbReference>
<feature type="region of interest" description="Disordered" evidence="2">
    <location>
        <begin position="1"/>
        <end position="30"/>
    </location>
</feature>
<dbReference type="Proteomes" id="UP000467840">
    <property type="component" value="Chromosome 14"/>
</dbReference>
<dbReference type="InterPro" id="IPR013083">
    <property type="entry name" value="Znf_RING/FYVE/PHD"/>
</dbReference>
<keyword evidence="1" id="KW-0863">Zinc-finger</keyword>
<keyword evidence="1" id="KW-0479">Metal-binding</keyword>
<evidence type="ECO:0000259" key="3">
    <source>
        <dbReference type="PROSITE" id="PS50089"/>
    </source>
</evidence>
<comment type="caution">
    <text evidence="4">The sequence shown here is derived from an EMBL/GenBank/DDBJ whole genome shotgun (WGS) entry which is preliminary data.</text>
</comment>
<dbReference type="PROSITE" id="PS50089">
    <property type="entry name" value="ZF_RING_2"/>
    <property type="match status" value="1"/>
</dbReference>
<proteinExistence type="predicted"/>
<accession>A0A6A6MDW4</accession>
<evidence type="ECO:0000256" key="2">
    <source>
        <dbReference type="SAM" id="MobiDB-lite"/>
    </source>
</evidence>
<evidence type="ECO:0000256" key="1">
    <source>
        <dbReference type="PROSITE-ProRule" id="PRU00175"/>
    </source>
</evidence>
<evidence type="ECO:0000313" key="5">
    <source>
        <dbReference type="Proteomes" id="UP000467840"/>
    </source>
</evidence>
<dbReference type="PANTHER" id="PTHR31150:SF6">
    <property type="entry name" value="ZINC ION BINDING PROTEIN"/>
    <property type="match status" value="1"/>
</dbReference>
<dbReference type="CDD" id="cd16448">
    <property type="entry name" value="RING-H2"/>
    <property type="match status" value="1"/>
</dbReference>
<dbReference type="PANTHER" id="PTHR31150">
    <property type="entry name" value="EXPRESSED PROTEIN"/>
    <property type="match status" value="1"/>
</dbReference>
<dbReference type="AlphaFoldDB" id="A0A6A6MDW4"/>
<organism evidence="4 5">
    <name type="scientific">Hevea brasiliensis</name>
    <name type="common">Para rubber tree</name>
    <name type="synonym">Siphonia brasiliensis</name>
    <dbReference type="NCBI Taxonomy" id="3981"/>
    <lineage>
        <taxon>Eukaryota</taxon>
        <taxon>Viridiplantae</taxon>
        <taxon>Streptophyta</taxon>
        <taxon>Embryophyta</taxon>
        <taxon>Tracheophyta</taxon>
        <taxon>Spermatophyta</taxon>
        <taxon>Magnoliopsida</taxon>
        <taxon>eudicotyledons</taxon>
        <taxon>Gunneridae</taxon>
        <taxon>Pentapetalae</taxon>
        <taxon>rosids</taxon>
        <taxon>fabids</taxon>
        <taxon>Malpighiales</taxon>
        <taxon>Euphorbiaceae</taxon>
        <taxon>Crotonoideae</taxon>
        <taxon>Micrandreae</taxon>
        <taxon>Hevea</taxon>
    </lineage>
</organism>
<keyword evidence="1" id="KW-0862">Zinc</keyword>
<dbReference type="EMBL" id="JAAGAX010000006">
    <property type="protein sequence ID" value="KAF2310573.1"/>
    <property type="molecule type" value="Genomic_DNA"/>
</dbReference>
<dbReference type="SMART" id="SM00184">
    <property type="entry name" value="RING"/>
    <property type="match status" value="1"/>
</dbReference>